<name>A0ABQ5MHA2_9FLAO</name>
<gene>
    <name evidence="1" type="ORF">Y10_11690</name>
</gene>
<dbReference type="Proteomes" id="UP001143543">
    <property type="component" value="Unassembled WGS sequence"/>
</dbReference>
<keyword evidence="2" id="KW-1185">Reference proteome</keyword>
<dbReference type="RefSeq" id="WP_281764432.1">
    <property type="nucleotide sequence ID" value="NZ_BRVO01000001.1"/>
</dbReference>
<dbReference type="EMBL" id="BRVO01000001">
    <property type="protein sequence ID" value="GLB48801.1"/>
    <property type="molecule type" value="Genomic_DNA"/>
</dbReference>
<comment type="caution">
    <text evidence="1">The sequence shown here is derived from an EMBL/GenBank/DDBJ whole genome shotgun (WGS) entry which is preliminary data.</text>
</comment>
<accession>A0ABQ5MHA2</accession>
<protein>
    <recommendedName>
        <fullName evidence="3">Glycine dehydrogenase</fullName>
    </recommendedName>
</protein>
<proteinExistence type="predicted"/>
<evidence type="ECO:0000313" key="2">
    <source>
        <dbReference type="Proteomes" id="UP001143543"/>
    </source>
</evidence>
<organism evidence="1 2">
    <name type="scientific">Neptunitalea lumnitzerae</name>
    <dbReference type="NCBI Taxonomy" id="2965509"/>
    <lineage>
        <taxon>Bacteria</taxon>
        <taxon>Pseudomonadati</taxon>
        <taxon>Bacteroidota</taxon>
        <taxon>Flavobacteriia</taxon>
        <taxon>Flavobacteriales</taxon>
        <taxon>Flavobacteriaceae</taxon>
        <taxon>Neptunitalea</taxon>
    </lineage>
</organism>
<evidence type="ECO:0000313" key="1">
    <source>
        <dbReference type="EMBL" id="GLB48801.1"/>
    </source>
</evidence>
<reference evidence="1" key="1">
    <citation type="submission" date="2022-07" db="EMBL/GenBank/DDBJ databases">
        <title>Taxonomy of Novel Oxalotrophic and Methylotrophic Bacteria.</title>
        <authorList>
            <person name="Sahin N."/>
            <person name="Tani A."/>
        </authorList>
    </citation>
    <scope>NUCLEOTIDE SEQUENCE</scope>
    <source>
        <strain evidence="1">Y10</strain>
    </source>
</reference>
<evidence type="ECO:0008006" key="3">
    <source>
        <dbReference type="Google" id="ProtNLM"/>
    </source>
</evidence>
<sequence>MKNSFLSICEKNCYICDQSQYQEASFTDKVKLNIHLLFCKSCKEYSRKNTALTQAIKKSKVKCICNKEKQKLQSLIDTEIQNAGSSK</sequence>